<accession>A0A8T0E5B7</accession>
<proteinExistence type="predicted"/>
<dbReference type="InterPro" id="IPR011335">
    <property type="entry name" value="Restrct_endonuc-II-like"/>
</dbReference>
<feature type="region of interest" description="Disordered" evidence="1">
    <location>
        <begin position="365"/>
        <end position="388"/>
    </location>
</feature>
<feature type="region of interest" description="Disordered" evidence="1">
    <location>
        <begin position="675"/>
        <end position="694"/>
    </location>
</feature>
<evidence type="ECO:0000259" key="2">
    <source>
        <dbReference type="SMART" id="SM00891"/>
    </source>
</evidence>
<sequence>MGKKNGSDSDTNITKDCNENEEFSQYTLTQLLSLINSTESNEITGNNENTANTLGVPKQSTPKRNMSSDDEIEPTPPKRRIPSTSKFFYRSNSFNSNSDSVHKNNAPKDKLEILSCPPTSFNISFDLSDMQSPQKHGIDTAASKQLCESSKETLKPFENLNKGNRIYLNGRSRLHASNSTPIKAKVSSSFDFPDKKSTECDNTKLEHSVLDKNNCKDESKPCQTNITNNPTNSLSNISFDLSDMQFPQLDEKKDDNVKNFVKPENPSPINIYDENQDEHSSVFENAAAENIFFDISFDFPDLQDVSSQKELPTGGNNNVTENIVLDAFEDYSKNIQFSKNSLISDNCPSKNQSISLNNDTLKASSNSSKSFENGMSKTASMTQNSNNSKTANKNIFNKFIVNDLDLSNSEDFILPQKLNYKKNKIVFAEANDKQRNCLEIRNSNSKNSNPETFSKTCKYKRVENVTSEYSVDKNANSNFKRPLNKLSRTSTKSKKKKTNTKNDLLLSQASVSGSDSSGGDDEDLDFLEESFIDDNTVLESPPNQHCMYLESVKNVAGLPQKYKLKATEGWANSGPVDEGCSKYLLDSFCVDDEEVVYTCSDDELEIGRKKTKTNKVRKKRKRIITFNESSSDEEQFVKKVKTPEKEEFMKKVTPISSNEHKPKFCKKVKQKFITSSDEDGEVPPPEKHSKKQFNGKANAELPVKSTNSETELVEKNHDLSDTDLNCANFSFDLEWDDAISPSQFPVNKCDEIIMQNESKRDPVPSTTNIRDETSIFRHQAVSANSHLFTTVDSRELASGKPVISALRNKYGMNPFVMQLSAADYIISNKIAVERILDSDFSSSAIPLKIIEKVKAMSEQYEKSFVIIEIDSRKRSMGFNKSSTKYLQFSVHICHHPSVKVLYSNSVDDTCNLLHSLYEKEKQKSLHINVPVALNSSSQKLFNFYNSLPHVSPVCALNFTYYFPSVHGFFKSSAEQLKNAGFISSHKAKAIIQYLKSELLFDAYS</sequence>
<feature type="region of interest" description="Disordered" evidence="1">
    <location>
        <begin position="473"/>
        <end position="521"/>
    </location>
</feature>
<feature type="domain" description="ERCC4" evidence="2">
    <location>
        <begin position="788"/>
        <end position="871"/>
    </location>
</feature>
<evidence type="ECO:0000313" key="3">
    <source>
        <dbReference type="EMBL" id="KAF8766694.1"/>
    </source>
</evidence>
<feature type="compositionally biased region" description="Polar residues" evidence="1">
    <location>
        <begin position="41"/>
        <end position="65"/>
    </location>
</feature>
<feature type="region of interest" description="Disordered" evidence="1">
    <location>
        <begin position="1"/>
        <end position="21"/>
    </location>
</feature>
<organism evidence="3 4">
    <name type="scientific">Argiope bruennichi</name>
    <name type="common">Wasp spider</name>
    <name type="synonym">Aranea bruennichi</name>
    <dbReference type="NCBI Taxonomy" id="94029"/>
    <lineage>
        <taxon>Eukaryota</taxon>
        <taxon>Metazoa</taxon>
        <taxon>Ecdysozoa</taxon>
        <taxon>Arthropoda</taxon>
        <taxon>Chelicerata</taxon>
        <taxon>Arachnida</taxon>
        <taxon>Araneae</taxon>
        <taxon>Araneomorphae</taxon>
        <taxon>Entelegynae</taxon>
        <taxon>Araneoidea</taxon>
        <taxon>Araneidae</taxon>
        <taxon>Argiope</taxon>
    </lineage>
</organism>
<dbReference type="InterPro" id="IPR006166">
    <property type="entry name" value="ERCC4_domain"/>
</dbReference>
<dbReference type="GO" id="GO:0003677">
    <property type="term" value="F:DNA binding"/>
    <property type="evidence" value="ECO:0007669"/>
    <property type="project" value="InterPro"/>
</dbReference>
<feature type="region of interest" description="Disordered" evidence="1">
    <location>
        <begin position="41"/>
        <end position="84"/>
    </location>
</feature>
<feature type="compositionally biased region" description="Low complexity" evidence="1">
    <location>
        <begin position="501"/>
        <end position="517"/>
    </location>
</feature>
<dbReference type="Proteomes" id="UP000807504">
    <property type="component" value="Unassembled WGS sequence"/>
</dbReference>
<dbReference type="Gene3D" id="3.40.50.10130">
    <property type="match status" value="1"/>
</dbReference>
<dbReference type="SUPFAM" id="SSF47781">
    <property type="entry name" value="RuvA domain 2-like"/>
    <property type="match status" value="1"/>
</dbReference>
<evidence type="ECO:0000256" key="1">
    <source>
        <dbReference type="SAM" id="MobiDB-lite"/>
    </source>
</evidence>
<dbReference type="GO" id="GO:0006281">
    <property type="term" value="P:DNA repair"/>
    <property type="evidence" value="ECO:0007669"/>
    <property type="project" value="UniProtKB-ARBA"/>
</dbReference>
<reference evidence="3" key="1">
    <citation type="journal article" date="2020" name="bioRxiv">
        <title>Chromosome-level reference genome of the European wasp spider Argiope bruennichi: a resource for studies on range expansion and evolutionary adaptation.</title>
        <authorList>
            <person name="Sheffer M.M."/>
            <person name="Hoppe A."/>
            <person name="Krehenwinkel H."/>
            <person name="Uhl G."/>
            <person name="Kuss A.W."/>
            <person name="Jensen L."/>
            <person name="Jensen C."/>
            <person name="Gillespie R.G."/>
            <person name="Hoff K.J."/>
            <person name="Prost S."/>
        </authorList>
    </citation>
    <scope>NUCLEOTIDE SEQUENCE</scope>
</reference>
<dbReference type="AlphaFoldDB" id="A0A8T0E5B7"/>
<dbReference type="EMBL" id="JABXBU010002230">
    <property type="protein sequence ID" value="KAF8766694.1"/>
    <property type="molecule type" value="Genomic_DNA"/>
</dbReference>
<keyword evidence="4" id="KW-1185">Reference proteome</keyword>
<dbReference type="GO" id="GO:0004518">
    <property type="term" value="F:nuclease activity"/>
    <property type="evidence" value="ECO:0007669"/>
    <property type="project" value="InterPro"/>
</dbReference>
<dbReference type="Pfam" id="PF02732">
    <property type="entry name" value="ERCC4"/>
    <property type="match status" value="1"/>
</dbReference>
<dbReference type="SUPFAM" id="SSF52980">
    <property type="entry name" value="Restriction endonuclease-like"/>
    <property type="match status" value="1"/>
</dbReference>
<dbReference type="Gene3D" id="1.10.150.20">
    <property type="entry name" value="5' to 3' exonuclease, C-terminal subdomain"/>
    <property type="match status" value="1"/>
</dbReference>
<dbReference type="SMART" id="SM00891">
    <property type="entry name" value="ERCC4"/>
    <property type="match status" value="1"/>
</dbReference>
<evidence type="ECO:0000313" key="4">
    <source>
        <dbReference type="Proteomes" id="UP000807504"/>
    </source>
</evidence>
<comment type="caution">
    <text evidence="3">The sequence shown here is derived from an EMBL/GenBank/DDBJ whole genome shotgun (WGS) entry which is preliminary data.</text>
</comment>
<reference evidence="3" key="2">
    <citation type="submission" date="2020-06" db="EMBL/GenBank/DDBJ databases">
        <authorList>
            <person name="Sheffer M."/>
        </authorList>
    </citation>
    <scope>NUCLEOTIDE SEQUENCE</scope>
</reference>
<protein>
    <submittedName>
        <fullName evidence="3">Fanconi anemia group M protein like</fullName>
    </submittedName>
</protein>
<name>A0A8T0E5B7_ARGBR</name>
<gene>
    <name evidence="3" type="ORF">HNY73_019732</name>
</gene>
<dbReference type="InterPro" id="IPR010994">
    <property type="entry name" value="RuvA_2-like"/>
</dbReference>